<accession>A0A8T6BEJ8</accession>
<dbReference type="Proteomes" id="UP000447081">
    <property type="component" value="Unassembled WGS sequence"/>
</dbReference>
<dbReference type="AlphaFoldDB" id="A0A8T6BEJ8"/>
<dbReference type="Pfam" id="PF23697">
    <property type="entry name" value="YnfS"/>
    <property type="match status" value="1"/>
</dbReference>
<evidence type="ECO:0000313" key="2">
    <source>
        <dbReference type="Proteomes" id="UP000447081"/>
    </source>
</evidence>
<dbReference type="EMBL" id="WUIG01000036">
    <property type="protein sequence ID" value="MXJ07841.1"/>
    <property type="molecule type" value="Genomic_DNA"/>
</dbReference>
<reference evidence="1 2" key="1">
    <citation type="submission" date="2019-12" db="EMBL/GenBank/DDBJ databases">
        <title>Enteriobacteria Tanzani isolates_10434.</title>
        <authorList>
            <person name="Subbiah M."/>
            <person name="Call D."/>
        </authorList>
    </citation>
    <scope>NUCLEOTIDE SEQUENCE [LARGE SCALE GENOMIC DNA]</scope>
    <source>
        <strain evidence="1 2">10434wG3</strain>
    </source>
</reference>
<protein>
    <submittedName>
        <fullName evidence="1">Uncharacterized protein</fullName>
    </submittedName>
</protein>
<sequence length="35" mass="3779">MNNPVCLDDWLIGFKSLCCTLAVIALLGDDANLLI</sequence>
<proteinExistence type="predicted"/>
<gene>
    <name evidence="1" type="ORF">GRW24_04975</name>
</gene>
<dbReference type="InterPro" id="IPR057792">
    <property type="entry name" value="YnfS-like"/>
</dbReference>
<name>A0A8T6BEJ8_ECOLX</name>
<evidence type="ECO:0000313" key="1">
    <source>
        <dbReference type="EMBL" id="MXJ07841.1"/>
    </source>
</evidence>
<organism evidence="1 2">
    <name type="scientific">Escherichia coli</name>
    <dbReference type="NCBI Taxonomy" id="562"/>
    <lineage>
        <taxon>Bacteria</taxon>
        <taxon>Pseudomonadati</taxon>
        <taxon>Pseudomonadota</taxon>
        <taxon>Gammaproteobacteria</taxon>
        <taxon>Enterobacterales</taxon>
        <taxon>Enterobacteriaceae</taxon>
        <taxon>Escherichia</taxon>
    </lineage>
</organism>
<comment type="caution">
    <text evidence="1">The sequence shown here is derived from an EMBL/GenBank/DDBJ whole genome shotgun (WGS) entry which is preliminary data.</text>
</comment>